<feature type="domain" description="ABC transporter" evidence="5">
    <location>
        <begin position="9"/>
        <end position="236"/>
    </location>
</feature>
<dbReference type="Proteomes" id="UP000557772">
    <property type="component" value="Unassembled WGS sequence"/>
</dbReference>
<dbReference type="PANTHER" id="PTHR43553">
    <property type="entry name" value="HEAVY METAL TRANSPORTER"/>
    <property type="match status" value="1"/>
</dbReference>
<feature type="domain" description="ABC transporter" evidence="5">
    <location>
        <begin position="263"/>
        <end position="476"/>
    </location>
</feature>
<dbReference type="RefSeq" id="WP_171155072.1">
    <property type="nucleotide sequence ID" value="NZ_JABENB010000001.1"/>
</dbReference>
<dbReference type="PROSITE" id="PS50893">
    <property type="entry name" value="ABC_TRANSPORTER_2"/>
    <property type="match status" value="2"/>
</dbReference>
<dbReference type="InterPro" id="IPR003439">
    <property type="entry name" value="ABC_transporter-like_ATP-bd"/>
</dbReference>
<evidence type="ECO:0000313" key="6">
    <source>
        <dbReference type="EMBL" id="NNG39897.1"/>
    </source>
</evidence>
<evidence type="ECO:0000313" key="7">
    <source>
        <dbReference type="Proteomes" id="UP000557772"/>
    </source>
</evidence>
<dbReference type="Gene3D" id="3.40.50.300">
    <property type="entry name" value="P-loop containing nucleotide triphosphate hydrolases"/>
    <property type="match status" value="2"/>
</dbReference>
<sequence length="476" mass="48795">MTGAASPIARLQGFGWRPLGRKQQVITGLDLTVAPGERVLLAGGSGAGKSTVLRALTGALGSTVAGDPSGLVEVDGRAGLLLQNPADSLVAATIGREVAFGPENLSLPRDQIWSRVHECLDAVGLRYPTGRSTAALSGGELQRLALAGVLAVRPGLLLLDEPTSMLDDETAATVREAIVRAAASTGAAMLVVEHRIGPWLPHVDRVVVLERGAVIADTTPGAFARTEHDRMLRAGVWMPGAAAPAPLAVPGDLVTPDSPGVDVDAESISVDLELRTLRGAVRTRALDHVTARAAAGYLTALTGPSGAGKSTLLAALAGLQPLTGGSIAGPTPPLQRRRSPQLAAAAGWAPQNPEHGFLARTVRDEISLTAGKLGRRVDVDALLDLVGLADLGGANPYQLSGGEQRRVALIAALAHRPAAMFLDEPTVGQDRQTWAAVAGWCTAAAAAGATVAVATHDTDLIALSDAEVALARKQVA</sequence>
<keyword evidence="3" id="KW-0547">Nucleotide-binding</keyword>
<gene>
    <name evidence="6" type="ORF">HJ588_11500</name>
</gene>
<dbReference type="GO" id="GO:0042626">
    <property type="term" value="F:ATPase-coupled transmembrane transporter activity"/>
    <property type="evidence" value="ECO:0007669"/>
    <property type="project" value="TreeGrafter"/>
</dbReference>
<dbReference type="InterPro" id="IPR015856">
    <property type="entry name" value="ABC_transpr_CbiO/EcfA_su"/>
</dbReference>
<dbReference type="InterPro" id="IPR027417">
    <property type="entry name" value="P-loop_NTPase"/>
</dbReference>
<evidence type="ECO:0000256" key="2">
    <source>
        <dbReference type="ARBA" id="ARBA00022448"/>
    </source>
</evidence>
<evidence type="ECO:0000256" key="3">
    <source>
        <dbReference type="ARBA" id="ARBA00022741"/>
    </source>
</evidence>
<evidence type="ECO:0000256" key="4">
    <source>
        <dbReference type="ARBA" id="ARBA00022840"/>
    </source>
</evidence>
<dbReference type="InterPro" id="IPR050095">
    <property type="entry name" value="ECF_ABC_transporter_ATP-bd"/>
</dbReference>
<comment type="similarity">
    <text evidence="1">Belongs to the ABC transporter superfamily.</text>
</comment>
<keyword evidence="2" id="KW-0813">Transport</keyword>
<organism evidence="6 7">
    <name type="scientific">Flexivirga aerilata</name>
    <dbReference type="NCBI Taxonomy" id="1656889"/>
    <lineage>
        <taxon>Bacteria</taxon>
        <taxon>Bacillati</taxon>
        <taxon>Actinomycetota</taxon>
        <taxon>Actinomycetes</taxon>
        <taxon>Micrococcales</taxon>
        <taxon>Dermacoccaceae</taxon>
        <taxon>Flexivirga</taxon>
    </lineage>
</organism>
<keyword evidence="4 6" id="KW-0067">ATP-binding</keyword>
<dbReference type="Pfam" id="PF00005">
    <property type="entry name" value="ABC_tran"/>
    <property type="match status" value="2"/>
</dbReference>
<dbReference type="AlphaFoldDB" id="A0A849AJ84"/>
<evidence type="ECO:0000259" key="5">
    <source>
        <dbReference type="PROSITE" id="PS50893"/>
    </source>
</evidence>
<name>A0A849AJ84_9MICO</name>
<dbReference type="CDD" id="cd03225">
    <property type="entry name" value="ABC_cobalt_CbiO_domain1"/>
    <property type="match status" value="2"/>
</dbReference>
<dbReference type="InterPro" id="IPR003593">
    <property type="entry name" value="AAA+_ATPase"/>
</dbReference>
<proteinExistence type="inferred from homology"/>
<dbReference type="PROSITE" id="PS00211">
    <property type="entry name" value="ABC_TRANSPORTER_1"/>
    <property type="match status" value="2"/>
</dbReference>
<accession>A0A849AJ84</accession>
<dbReference type="PANTHER" id="PTHR43553:SF24">
    <property type="entry name" value="ENERGY-COUPLING FACTOR TRANSPORTER ATP-BINDING PROTEIN ECFA1"/>
    <property type="match status" value="1"/>
</dbReference>
<evidence type="ECO:0000256" key="1">
    <source>
        <dbReference type="ARBA" id="ARBA00005417"/>
    </source>
</evidence>
<dbReference type="EMBL" id="JABENB010000001">
    <property type="protein sequence ID" value="NNG39897.1"/>
    <property type="molecule type" value="Genomic_DNA"/>
</dbReference>
<comment type="caution">
    <text evidence="6">The sequence shown here is derived from an EMBL/GenBank/DDBJ whole genome shotgun (WGS) entry which is preliminary data.</text>
</comment>
<keyword evidence="7" id="KW-1185">Reference proteome</keyword>
<dbReference type="SMART" id="SM00382">
    <property type="entry name" value="AAA"/>
    <property type="match status" value="2"/>
</dbReference>
<protein>
    <submittedName>
        <fullName evidence="6">ATP-binding cassette domain-containing protein</fullName>
    </submittedName>
</protein>
<dbReference type="SUPFAM" id="SSF52540">
    <property type="entry name" value="P-loop containing nucleoside triphosphate hydrolases"/>
    <property type="match status" value="2"/>
</dbReference>
<reference evidence="6 7" key="1">
    <citation type="submission" date="2020-05" db="EMBL/GenBank/DDBJ databases">
        <title>Flexivirga sp. ID2601S isolated from air conditioner.</title>
        <authorList>
            <person name="Kim D.H."/>
        </authorList>
    </citation>
    <scope>NUCLEOTIDE SEQUENCE [LARGE SCALE GENOMIC DNA]</scope>
    <source>
        <strain evidence="6 7">ID2601S</strain>
    </source>
</reference>
<dbReference type="GO" id="GO:0005524">
    <property type="term" value="F:ATP binding"/>
    <property type="evidence" value="ECO:0007669"/>
    <property type="project" value="UniProtKB-KW"/>
</dbReference>
<dbReference type="InterPro" id="IPR017871">
    <property type="entry name" value="ABC_transporter-like_CS"/>
</dbReference>
<dbReference type="GO" id="GO:0016887">
    <property type="term" value="F:ATP hydrolysis activity"/>
    <property type="evidence" value="ECO:0007669"/>
    <property type="project" value="InterPro"/>
</dbReference>
<dbReference type="GO" id="GO:0043190">
    <property type="term" value="C:ATP-binding cassette (ABC) transporter complex"/>
    <property type="evidence" value="ECO:0007669"/>
    <property type="project" value="TreeGrafter"/>
</dbReference>